<keyword evidence="3 7" id="KW-0812">Transmembrane</keyword>
<feature type="transmembrane region" description="Helical" evidence="7">
    <location>
        <begin position="219"/>
        <end position="239"/>
    </location>
</feature>
<dbReference type="PANTHER" id="PTHR23051">
    <property type="entry name" value="SOLUTE CARRIER FAMILY 35, MEMBER F5"/>
    <property type="match status" value="1"/>
</dbReference>
<feature type="transmembrane region" description="Helical" evidence="7">
    <location>
        <begin position="396"/>
        <end position="414"/>
    </location>
</feature>
<dbReference type="InterPro" id="IPR037185">
    <property type="entry name" value="EmrE-like"/>
</dbReference>
<feature type="transmembrane region" description="Helical" evidence="7">
    <location>
        <begin position="66"/>
        <end position="83"/>
    </location>
</feature>
<sequence>MLTLCHNYFNVTPSNKSSKDAGQPIDKKRYLFGLFLLFVVDVLWVVSSEVTKYIYTDIKLERPFLITYVRSSLLFVYLVVLCFSPPTRDPCRPADYTQLLEPTAETDDENFYNESGTSLGDSTFVPVRAGETDSDDAAPRAVRFNKVAEVRVMSAAQAGEALLARLSWAASVRACEHAQRRAAAAATRRHLRLAVVFAVPWFISNYLYRLSLLHTSTTVATVCLSSTGVFALALGAVFARAPGDRLTAVRVAAGVAIGGAIVILTTLGPRDDCAAVLAALGAAGCYALHLALLRRELRKAEGINSPLLAGLVGCFCLAGGWALGGALAAAGGERAPLPPPALASWLLLDAALGPPLLDALWLWGYSLTSAQTATWSLCAVIPLPLLAEAWRGTVDYSTVVAVILATVGWVLAAADHTSSEHWMDCVAARWRNRGFTAIRNIPELDEQSEALMSSDEPT</sequence>
<keyword evidence="5 7" id="KW-0472">Membrane</keyword>
<evidence type="ECO:0000256" key="6">
    <source>
        <dbReference type="ARBA" id="ARBA00040744"/>
    </source>
</evidence>
<evidence type="ECO:0000313" key="9">
    <source>
        <dbReference type="Proteomes" id="UP000823941"/>
    </source>
</evidence>
<evidence type="ECO:0000256" key="5">
    <source>
        <dbReference type="ARBA" id="ARBA00023136"/>
    </source>
</evidence>
<name>A0ABQ7QC19_PLUXY</name>
<keyword evidence="4 7" id="KW-1133">Transmembrane helix</keyword>
<evidence type="ECO:0000256" key="2">
    <source>
        <dbReference type="ARBA" id="ARBA00007863"/>
    </source>
</evidence>
<organism evidence="8 9">
    <name type="scientific">Plutella xylostella</name>
    <name type="common">Diamondback moth</name>
    <name type="synonym">Plutella maculipennis</name>
    <dbReference type="NCBI Taxonomy" id="51655"/>
    <lineage>
        <taxon>Eukaryota</taxon>
        <taxon>Metazoa</taxon>
        <taxon>Ecdysozoa</taxon>
        <taxon>Arthropoda</taxon>
        <taxon>Hexapoda</taxon>
        <taxon>Insecta</taxon>
        <taxon>Pterygota</taxon>
        <taxon>Neoptera</taxon>
        <taxon>Endopterygota</taxon>
        <taxon>Lepidoptera</taxon>
        <taxon>Glossata</taxon>
        <taxon>Ditrysia</taxon>
        <taxon>Yponomeutoidea</taxon>
        <taxon>Plutellidae</taxon>
        <taxon>Plutella</taxon>
    </lineage>
</organism>
<dbReference type="Proteomes" id="UP000823941">
    <property type="component" value="Chromosome 19"/>
</dbReference>
<comment type="similarity">
    <text evidence="2">Belongs to the SLC35F solute transporter family.</text>
</comment>
<evidence type="ECO:0000256" key="3">
    <source>
        <dbReference type="ARBA" id="ARBA00022692"/>
    </source>
</evidence>
<evidence type="ECO:0000256" key="4">
    <source>
        <dbReference type="ARBA" id="ARBA00022989"/>
    </source>
</evidence>
<evidence type="ECO:0000256" key="7">
    <source>
        <dbReference type="SAM" id="Phobius"/>
    </source>
</evidence>
<accession>A0ABQ7QC19</accession>
<feature type="transmembrane region" description="Helical" evidence="7">
    <location>
        <begin position="29"/>
        <end position="46"/>
    </location>
</feature>
<proteinExistence type="inferred from homology"/>
<reference evidence="8 9" key="1">
    <citation type="submission" date="2021-06" db="EMBL/GenBank/DDBJ databases">
        <title>A haploid diamondback moth (Plutella xylostella L.) genome assembly resolves 31 chromosomes and identifies a diamide resistance mutation.</title>
        <authorList>
            <person name="Ward C.M."/>
            <person name="Perry K.D."/>
            <person name="Baker G."/>
            <person name="Powis K."/>
            <person name="Heckel D.G."/>
            <person name="Baxter S.W."/>
        </authorList>
    </citation>
    <scope>NUCLEOTIDE SEQUENCE [LARGE SCALE GENOMIC DNA]</scope>
    <source>
        <strain evidence="8 9">LV</strain>
        <tissue evidence="8">Single pupa</tissue>
    </source>
</reference>
<gene>
    <name evidence="8" type="ORF">JYU34_014475</name>
</gene>
<keyword evidence="9" id="KW-1185">Reference proteome</keyword>
<feature type="transmembrane region" description="Helical" evidence="7">
    <location>
        <begin position="274"/>
        <end position="293"/>
    </location>
</feature>
<dbReference type="SUPFAM" id="SSF103481">
    <property type="entry name" value="Multidrug resistance efflux transporter EmrE"/>
    <property type="match status" value="1"/>
</dbReference>
<dbReference type="EMBL" id="JAHIBW010000019">
    <property type="protein sequence ID" value="KAG7301508.1"/>
    <property type="molecule type" value="Genomic_DNA"/>
</dbReference>
<comment type="caution">
    <text evidence="8">The sequence shown here is derived from an EMBL/GenBank/DDBJ whole genome shotgun (WGS) entry which is preliminary data.</text>
</comment>
<protein>
    <recommendedName>
        <fullName evidence="6">Solute carrier family 35 member F5</fullName>
    </recommendedName>
</protein>
<dbReference type="PANTHER" id="PTHR23051:SF0">
    <property type="entry name" value="SOLUTE CARRIER FAMILY 35 MEMBER F5"/>
    <property type="match status" value="1"/>
</dbReference>
<evidence type="ECO:0000256" key="1">
    <source>
        <dbReference type="ARBA" id="ARBA00004141"/>
    </source>
</evidence>
<feature type="transmembrane region" description="Helical" evidence="7">
    <location>
        <begin position="305"/>
        <end position="330"/>
    </location>
</feature>
<comment type="subcellular location">
    <subcellularLocation>
        <location evidence="1">Membrane</location>
        <topology evidence="1">Multi-pass membrane protein</topology>
    </subcellularLocation>
</comment>
<feature type="transmembrane region" description="Helical" evidence="7">
    <location>
        <begin position="372"/>
        <end position="390"/>
    </location>
</feature>
<evidence type="ECO:0000313" key="8">
    <source>
        <dbReference type="EMBL" id="KAG7301508.1"/>
    </source>
</evidence>
<feature type="transmembrane region" description="Helical" evidence="7">
    <location>
        <begin position="190"/>
        <end position="207"/>
    </location>
</feature>
<feature type="transmembrane region" description="Helical" evidence="7">
    <location>
        <begin position="251"/>
        <end position="268"/>
    </location>
</feature>